<evidence type="ECO:0000313" key="2">
    <source>
        <dbReference type="Proteomes" id="UP000233551"/>
    </source>
</evidence>
<dbReference type="Proteomes" id="UP000233551">
    <property type="component" value="Unassembled WGS sequence"/>
</dbReference>
<sequence>MRQPQGGDCFQRAAHERYHPGLSPMLTSSFPWANPGMSPMSTTLFIWTDRTRYDAGGSMVDPSPCRKWEHPEVLTFRVHILLSSGPLQTVRSQAVAQTFTCILYRSPQSSCINV</sequence>
<comment type="caution">
    <text evidence="1">The sequence shown here is derived from an EMBL/GenBank/DDBJ whole genome shotgun (WGS) entry which is preliminary data.</text>
</comment>
<organism evidence="1 2">
    <name type="scientific">Punica granatum</name>
    <name type="common">Pomegranate</name>
    <dbReference type="NCBI Taxonomy" id="22663"/>
    <lineage>
        <taxon>Eukaryota</taxon>
        <taxon>Viridiplantae</taxon>
        <taxon>Streptophyta</taxon>
        <taxon>Embryophyta</taxon>
        <taxon>Tracheophyta</taxon>
        <taxon>Spermatophyta</taxon>
        <taxon>Magnoliopsida</taxon>
        <taxon>eudicotyledons</taxon>
        <taxon>Gunneridae</taxon>
        <taxon>Pentapetalae</taxon>
        <taxon>rosids</taxon>
        <taxon>malvids</taxon>
        <taxon>Myrtales</taxon>
        <taxon>Lythraceae</taxon>
        <taxon>Punica</taxon>
    </lineage>
</organism>
<proteinExistence type="predicted"/>
<evidence type="ECO:0000313" key="1">
    <source>
        <dbReference type="EMBL" id="PKI68738.1"/>
    </source>
</evidence>
<name>A0A2I0KJR2_PUNGR</name>
<dbReference type="EMBL" id="PGOL01000542">
    <property type="protein sequence ID" value="PKI68738.1"/>
    <property type="molecule type" value="Genomic_DNA"/>
</dbReference>
<dbReference type="AlphaFoldDB" id="A0A2I0KJR2"/>
<protein>
    <submittedName>
        <fullName evidence="1">Uncharacterized protein</fullName>
    </submittedName>
</protein>
<gene>
    <name evidence="1" type="ORF">CRG98_010795</name>
</gene>
<reference evidence="1 2" key="1">
    <citation type="submission" date="2017-11" db="EMBL/GenBank/DDBJ databases">
        <title>De-novo sequencing of pomegranate (Punica granatum L.) genome.</title>
        <authorList>
            <person name="Akparov Z."/>
            <person name="Amiraslanov A."/>
            <person name="Hajiyeva S."/>
            <person name="Abbasov M."/>
            <person name="Kaur K."/>
            <person name="Hamwieh A."/>
            <person name="Solovyev V."/>
            <person name="Salamov A."/>
            <person name="Braich B."/>
            <person name="Kosarev P."/>
            <person name="Mahmoud A."/>
            <person name="Hajiyev E."/>
            <person name="Babayeva S."/>
            <person name="Izzatullayeva V."/>
            <person name="Mammadov A."/>
            <person name="Mammadov A."/>
            <person name="Sharifova S."/>
            <person name="Ojaghi J."/>
            <person name="Eynullazada K."/>
            <person name="Bayramov B."/>
            <person name="Abdulazimova A."/>
            <person name="Shahmuradov I."/>
        </authorList>
    </citation>
    <scope>NUCLEOTIDE SEQUENCE [LARGE SCALE GENOMIC DNA]</scope>
    <source>
        <strain evidence="2">cv. AG2017</strain>
        <tissue evidence="1">Leaf</tissue>
    </source>
</reference>
<accession>A0A2I0KJR2</accession>
<keyword evidence="2" id="KW-1185">Reference proteome</keyword>